<comment type="caution">
    <text evidence="3">The sequence shown here is derived from an EMBL/GenBank/DDBJ whole genome shotgun (WGS) entry which is preliminary data.</text>
</comment>
<dbReference type="EMBL" id="CAJNOJ010000484">
    <property type="protein sequence ID" value="CAF1464373.1"/>
    <property type="molecule type" value="Genomic_DNA"/>
</dbReference>
<gene>
    <name evidence="3" type="ORF">EDS130_LOCUS40370</name>
    <name evidence="2" type="ORF">XAT740_LOCUS26398</name>
</gene>
<dbReference type="SUPFAM" id="SSF50129">
    <property type="entry name" value="GroES-like"/>
    <property type="match status" value="1"/>
</dbReference>
<evidence type="ECO:0000313" key="2">
    <source>
        <dbReference type="EMBL" id="CAF1253681.1"/>
    </source>
</evidence>
<dbReference type="CDD" id="cd05289">
    <property type="entry name" value="MDR_like_2"/>
    <property type="match status" value="1"/>
</dbReference>
<dbReference type="Proteomes" id="UP000663852">
    <property type="component" value="Unassembled WGS sequence"/>
</dbReference>
<dbReference type="Pfam" id="PF00107">
    <property type="entry name" value="ADH_zinc_N"/>
    <property type="match status" value="1"/>
</dbReference>
<dbReference type="InterPro" id="IPR013149">
    <property type="entry name" value="ADH-like_C"/>
</dbReference>
<dbReference type="Pfam" id="PF08240">
    <property type="entry name" value="ADH_N"/>
    <property type="match status" value="1"/>
</dbReference>
<evidence type="ECO:0000313" key="5">
    <source>
        <dbReference type="Proteomes" id="UP000663852"/>
    </source>
</evidence>
<dbReference type="Proteomes" id="UP000663828">
    <property type="component" value="Unassembled WGS sequence"/>
</dbReference>
<proteinExistence type="predicted"/>
<dbReference type="PANTHER" id="PTHR43482:SF1">
    <property type="entry name" value="PROTEIN AST1-RELATED"/>
    <property type="match status" value="1"/>
</dbReference>
<feature type="domain" description="Enoyl reductase (ER)" evidence="1">
    <location>
        <begin position="21"/>
        <end position="349"/>
    </location>
</feature>
<sequence length="354" mass="39093">MSSQRANIPRKQSALQWIRISDQDPFQWTNSAPVIEPSDLGVDQVLVENHAISLNPVDYKMASTNFSNTKLPAVTGYDISGRIVAIGNKVKDFQVGDEVFGMLNLNSSNGGGAIQQYSVAEIDTLVPKPSDVDHVHAATLGVAFLSAMDGLRQVKIDSSTSVYIPGGSGGVGHFSVQIAQIRGAKQVTTSASKEEGIQILKEKYRIKDVLNHATENIVDRVMELTDGKGVDVVYDATYLPSSFDKTIQMVKEGGSWIVLRRFGQDITKDTERVEKRKGKLLLADLGRYWLGNERTQLKSFCQYSLSQGVKWIKEGQLKPYINRIIKLEEAQDALELIKQGKSGFGKIVIRNSFE</sequence>
<protein>
    <recommendedName>
        <fullName evidence="1">Enoyl reductase (ER) domain-containing protein</fullName>
    </recommendedName>
</protein>
<dbReference type="OrthoDB" id="3509362at2759"/>
<dbReference type="InterPro" id="IPR036291">
    <property type="entry name" value="NAD(P)-bd_dom_sf"/>
</dbReference>
<dbReference type="AlphaFoldDB" id="A0A815QJX8"/>
<dbReference type="Gene3D" id="3.40.50.720">
    <property type="entry name" value="NAD(P)-binding Rossmann-like Domain"/>
    <property type="match status" value="1"/>
</dbReference>
<dbReference type="InterPro" id="IPR011032">
    <property type="entry name" value="GroES-like_sf"/>
</dbReference>
<name>A0A815QJX8_ADIRI</name>
<dbReference type="Gene3D" id="3.90.180.10">
    <property type="entry name" value="Medium-chain alcohol dehydrogenases, catalytic domain"/>
    <property type="match status" value="1"/>
</dbReference>
<evidence type="ECO:0000313" key="3">
    <source>
        <dbReference type="EMBL" id="CAF1464373.1"/>
    </source>
</evidence>
<dbReference type="SUPFAM" id="SSF51735">
    <property type="entry name" value="NAD(P)-binding Rossmann-fold domains"/>
    <property type="match status" value="1"/>
</dbReference>
<accession>A0A815QJX8</accession>
<dbReference type="PANTHER" id="PTHR43482">
    <property type="entry name" value="PROTEIN AST1-RELATED"/>
    <property type="match status" value="1"/>
</dbReference>
<dbReference type="GO" id="GO:0016491">
    <property type="term" value="F:oxidoreductase activity"/>
    <property type="evidence" value="ECO:0007669"/>
    <property type="project" value="InterPro"/>
</dbReference>
<evidence type="ECO:0000259" key="1">
    <source>
        <dbReference type="SMART" id="SM00829"/>
    </source>
</evidence>
<dbReference type="EMBL" id="CAJNOR010002144">
    <property type="protein sequence ID" value="CAF1253681.1"/>
    <property type="molecule type" value="Genomic_DNA"/>
</dbReference>
<reference evidence="3" key="1">
    <citation type="submission" date="2021-02" db="EMBL/GenBank/DDBJ databases">
        <authorList>
            <person name="Nowell W R."/>
        </authorList>
    </citation>
    <scope>NUCLEOTIDE SEQUENCE</scope>
</reference>
<dbReference type="InterPro" id="IPR020843">
    <property type="entry name" value="ER"/>
</dbReference>
<dbReference type="SMART" id="SM00829">
    <property type="entry name" value="PKS_ER"/>
    <property type="match status" value="1"/>
</dbReference>
<evidence type="ECO:0000313" key="4">
    <source>
        <dbReference type="Proteomes" id="UP000663828"/>
    </source>
</evidence>
<dbReference type="InterPro" id="IPR013154">
    <property type="entry name" value="ADH-like_N"/>
</dbReference>
<keyword evidence="4" id="KW-1185">Reference proteome</keyword>
<dbReference type="InterPro" id="IPR052585">
    <property type="entry name" value="Lipid_raft_assoc_Zn_ADH"/>
</dbReference>
<organism evidence="3 5">
    <name type="scientific">Adineta ricciae</name>
    <name type="common">Rotifer</name>
    <dbReference type="NCBI Taxonomy" id="249248"/>
    <lineage>
        <taxon>Eukaryota</taxon>
        <taxon>Metazoa</taxon>
        <taxon>Spiralia</taxon>
        <taxon>Gnathifera</taxon>
        <taxon>Rotifera</taxon>
        <taxon>Eurotatoria</taxon>
        <taxon>Bdelloidea</taxon>
        <taxon>Adinetida</taxon>
        <taxon>Adinetidae</taxon>
        <taxon>Adineta</taxon>
    </lineage>
</organism>